<comment type="similarity">
    <text evidence="7">Belongs to the binding-protein-dependent transport system permease family.</text>
</comment>
<feature type="transmembrane region" description="Helical" evidence="7">
    <location>
        <begin position="122"/>
        <end position="142"/>
    </location>
</feature>
<keyword evidence="5 7" id="KW-1133">Transmembrane helix</keyword>
<dbReference type="EMBL" id="JAJEPR010000001">
    <property type="protein sequence ID" value="MCC2188362.1"/>
    <property type="molecule type" value="Genomic_DNA"/>
</dbReference>
<dbReference type="Proteomes" id="UP001197875">
    <property type="component" value="Unassembled WGS sequence"/>
</dbReference>
<keyword evidence="10" id="KW-1185">Reference proteome</keyword>
<dbReference type="GO" id="GO:0055085">
    <property type="term" value="P:transmembrane transport"/>
    <property type="evidence" value="ECO:0007669"/>
    <property type="project" value="InterPro"/>
</dbReference>
<evidence type="ECO:0000256" key="3">
    <source>
        <dbReference type="ARBA" id="ARBA00022475"/>
    </source>
</evidence>
<feature type="transmembrane region" description="Helical" evidence="7">
    <location>
        <begin position="275"/>
        <end position="296"/>
    </location>
</feature>
<dbReference type="InterPro" id="IPR035906">
    <property type="entry name" value="MetI-like_sf"/>
</dbReference>
<evidence type="ECO:0000256" key="1">
    <source>
        <dbReference type="ARBA" id="ARBA00004651"/>
    </source>
</evidence>
<dbReference type="PANTHER" id="PTHR43227:SF11">
    <property type="entry name" value="BLL4140 PROTEIN"/>
    <property type="match status" value="1"/>
</dbReference>
<protein>
    <submittedName>
        <fullName evidence="9">ABC transporter permease subunit</fullName>
    </submittedName>
</protein>
<dbReference type="InterPro" id="IPR050809">
    <property type="entry name" value="UgpAE/MalFG_permease"/>
</dbReference>
<comment type="caution">
    <text evidence="9">The sequence shown here is derived from an EMBL/GenBank/DDBJ whole genome shotgun (WGS) entry which is preliminary data.</text>
</comment>
<evidence type="ECO:0000256" key="2">
    <source>
        <dbReference type="ARBA" id="ARBA00022448"/>
    </source>
</evidence>
<dbReference type="RefSeq" id="WP_227613973.1">
    <property type="nucleotide sequence ID" value="NZ_JAJEPR010000001.1"/>
</dbReference>
<keyword evidence="6 7" id="KW-0472">Membrane</keyword>
<reference evidence="9 10" key="1">
    <citation type="submission" date="2021-10" db="EMBL/GenBank/DDBJ databases">
        <title>Anaerobic single-cell dispensing facilitates the cultivation of human gut bacteria.</title>
        <authorList>
            <person name="Afrizal A."/>
        </authorList>
    </citation>
    <scope>NUCLEOTIDE SEQUENCE [LARGE SCALE GENOMIC DNA]</scope>
    <source>
        <strain evidence="9 10">CLA-AA-H277</strain>
    </source>
</reference>
<sequence>MTKTQSIKMKSLVKRLKKYKLLYLVLLVAMAYYFVMLYIPIFWGFELSFKEMKIGSTISGAPWVGLQNYKYVFSNPEIFKLLKNTLFISVCRLVFTTIPPILLTIAIFDLKNKAYQKFCQTMVYIPHFFSWVIIYGIVYAFFSGNGFVNGIIRMFGGQPENFLTSSKAFVPLLIGSQLWKEVGWNTILYFAALTSVDTQLYEAAKIDGAGPLQRVKAVTFPAMKPVITFSLIMALGNILNNDFEQILLFYNSAVYEVGDVIDTWVYRVGLGQMQYGVGSAVSMLKAVISLVLILSANKISKKATGRGMF</sequence>
<evidence type="ECO:0000256" key="5">
    <source>
        <dbReference type="ARBA" id="ARBA00022989"/>
    </source>
</evidence>
<dbReference type="Gene3D" id="1.10.3720.10">
    <property type="entry name" value="MetI-like"/>
    <property type="match status" value="1"/>
</dbReference>
<dbReference type="CDD" id="cd06261">
    <property type="entry name" value="TM_PBP2"/>
    <property type="match status" value="1"/>
</dbReference>
<feature type="transmembrane region" description="Helical" evidence="7">
    <location>
        <begin position="86"/>
        <end position="110"/>
    </location>
</feature>
<keyword evidence="3" id="KW-1003">Cell membrane</keyword>
<proteinExistence type="inferred from homology"/>
<dbReference type="AlphaFoldDB" id="A0AAE3DPY8"/>
<dbReference type="InterPro" id="IPR000515">
    <property type="entry name" value="MetI-like"/>
</dbReference>
<organism evidence="9 10">
    <name type="scientific">Fusicatenibacter faecihominis</name>
    <dbReference type="NCBI Taxonomy" id="2881276"/>
    <lineage>
        <taxon>Bacteria</taxon>
        <taxon>Bacillati</taxon>
        <taxon>Bacillota</taxon>
        <taxon>Clostridia</taxon>
        <taxon>Lachnospirales</taxon>
        <taxon>Lachnospiraceae</taxon>
        <taxon>Fusicatenibacter</taxon>
    </lineage>
</organism>
<evidence type="ECO:0000256" key="6">
    <source>
        <dbReference type="ARBA" id="ARBA00023136"/>
    </source>
</evidence>
<dbReference type="PROSITE" id="PS50928">
    <property type="entry name" value="ABC_TM1"/>
    <property type="match status" value="1"/>
</dbReference>
<evidence type="ECO:0000313" key="10">
    <source>
        <dbReference type="Proteomes" id="UP001197875"/>
    </source>
</evidence>
<evidence type="ECO:0000313" key="9">
    <source>
        <dbReference type="EMBL" id="MCC2188362.1"/>
    </source>
</evidence>
<dbReference type="SUPFAM" id="SSF161098">
    <property type="entry name" value="MetI-like"/>
    <property type="match status" value="1"/>
</dbReference>
<accession>A0AAE3DPY8</accession>
<evidence type="ECO:0000259" key="8">
    <source>
        <dbReference type="PROSITE" id="PS50928"/>
    </source>
</evidence>
<feature type="domain" description="ABC transmembrane type-1" evidence="8">
    <location>
        <begin position="82"/>
        <end position="296"/>
    </location>
</feature>
<feature type="transmembrane region" description="Helical" evidence="7">
    <location>
        <begin position="21"/>
        <end position="43"/>
    </location>
</feature>
<dbReference type="GO" id="GO:0005886">
    <property type="term" value="C:plasma membrane"/>
    <property type="evidence" value="ECO:0007669"/>
    <property type="project" value="UniProtKB-SubCell"/>
</dbReference>
<name>A0AAE3DPY8_9FIRM</name>
<evidence type="ECO:0000256" key="7">
    <source>
        <dbReference type="RuleBase" id="RU363032"/>
    </source>
</evidence>
<evidence type="ECO:0000256" key="4">
    <source>
        <dbReference type="ARBA" id="ARBA00022692"/>
    </source>
</evidence>
<dbReference type="PANTHER" id="PTHR43227">
    <property type="entry name" value="BLL4140 PROTEIN"/>
    <property type="match status" value="1"/>
</dbReference>
<dbReference type="Pfam" id="PF00528">
    <property type="entry name" value="BPD_transp_1"/>
    <property type="match status" value="1"/>
</dbReference>
<keyword evidence="2 7" id="KW-0813">Transport</keyword>
<comment type="subcellular location">
    <subcellularLocation>
        <location evidence="1 7">Cell membrane</location>
        <topology evidence="1 7">Multi-pass membrane protein</topology>
    </subcellularLocation>
</comment>
<gene>
    <name evidence="9" type="ORF">LKD71_00760</name>
</gene>
<keyword evidence="4 7" id="KW-0812">Transmembrane</keyword>